<dbReference type="EMBL" id="ML977310">
    <property type="protein sequence ID" value="KAF2123136.1"/>
    <property type="molecule type" value="Genomic_DNA"/>
</dbReference>
<comment type="subcellular location">
    <subcellularLocation>
        <location evidence="1">Membrane</location>
        <topology evidence="1">Multi-pass membrane protein</topology>
    </subcellularLocation>
</comment>
<feature type="transmembrane region" description="Helical" evidence="7">
    <location>
        <begin position="45"/>
        <end position="68"/>
    </location>
</feature>
<organism evidence="9 10">
    <name type="scientific">Lophiotrema nucula</name>
    <dbReference type="NCBI Taxonomy" id="690887"/>
    <lineage>
        <taxon>Eukaryota</taxon>
        <taxon>Fungi</taxon>
        <taxon>Dikarya</taxon>
        <taxon>Ascomycota</taxon>
        <taxon>Pezizomycotina</taxon>
        <taxon>Dothideomycetes</taxon>
        <taxon>Pleosporomycetidae</taxon>
        <taxon>Pleosporales</taxon>
        <taxon>Lophiotremataceae</taxon>
        <taxon>Lophiotrema</taxon>
    </lineage>
</organism>
<dbReference type="PANTHER" id="PTHR33048">
    <property type="entry name" value="PTH11-LIKE INTEGRAL MEMBRANE PROTEIN (AFU_ORTHOLOGUE AFUA_5G11245)"/>
    <property type="match status" value="1"/>
</dbReference>
<feature type="region of interest" description="Disordered" evidence="6">
    <location>
        <begin position="278"/>
        <end position="300"/>
    </location>
</feature>
<accession>A0A6A5ZV18</accession>
<protein>
    <recommendedName>
        <fullName evidence="8">Rhodopsin domain-containing protein</fullName>
    </recommendedName>
</protein>
<evidence type="ECO:0000256" key="7">
    <source>
        <dbReference type="SAM" id="Phobius"/>
    </source>
</evidence>
<evidence type="ECO:0000256" key="2">
    <source>
        <dbReference type="ARBA" id="ARBA00022692"/>
    </source>
</evidence>
<keyword evidence="10" id="KW-1185">Reference proteome</keyword>
<name>A0A6A5ZV18_9PLEO</name>
<dbReference type="InterPro" id="IPR052337">
    <property type="entry name" value="SAT4-like"/>
</dbReference>
<keyword evidence="4 7" id="KW-0472">Membrane</keyword>
<evidence type="ECO:0000256" key="5">
    <source>
        <dbReference type="ARBA" id="ARBA00038359"/>
    </source>
</evidence>
<reference evidence="9" key="1">
    <citation type="journal article" date="2020" name="Stud. Mycol.">
        <title>101 Dothideomycetes genomes: a test case for predicting lifestyles and emergence of pathogens.</title>
        <authorList>
            <person name="Haridas S."/>
            <person name="Albert R."/>
            <person name="Binder M."/>
            <person name="Bloem J."/>
            <person name="Labutti K."/>
            <person name="Salamov A."/>
            <person name="Andreopoulos B."/>
            <person name="Baker S."/>
            <person name="Barry K."/>
            <person name="Bills G."/>
            <person name="Bluhm B."/>
            <person name="Cannon C."/>
            <person name="Castanera R."/>
            <person name="Culley D."/>
            <person name="Daum C."/>
            <person name="Ezra D."/>
            <person name="Gonzalez J."/>
            <person name="Henrissat B."/>
            <person name="Kuo A."/>
            <person name="Liang C."/>
            <person name="Lipzen A."/>
            <person name="Lutzoni F."/>
            <person name="Magnuson J."/>
            <person name="Mondo S."/>
            <person name="Nolan M."/>
            <person name="Ohm R."/>
            <person name="Pangilinan J."/>
            <person name="Park H.-J."/>
            <person name="Ramirez L."/>
            <person name="Alfaro M."/>
            <person name="Sun H."/>
            <person name="Tritt A."/>
            <person name="Yoshinaga Y."/>
            <person name="Zwiers L.-H."/>
            <person name="Turgeon B."/>
            <person name="Goodwin S."/>
            <person name="Spatafora J."/>
            <person name="Crous P."/>
            <person name="Grigoriev I."/>
        </authorList>
    </citation>
    <scope>NUCLEOTIDE SEQUENCE</scope>
    <source>
        <strain evidence="9">CBS 627.86</strain>
    </source>
</reference>
<dbReference type="InterPro" id="IPR049326">
    <property type="entry name" value="Rhodopsin_dom_fungi"/>
</dbReference>
<feature type="domain" description="Rhodopsin" evidence="8">
    <location>
        <begin position="29"/>
        <end position="268"/>
    </location>
</feature>
<evidence type="ECO:0000256" key="6">
    <source>
        <dbReference type="SAM" id="MobiDB-lite"/>
    </source>
</evidence>
<evidence type="ECO:0000313" key="9">
    <source>
        <dbReference type="EMBL" id="KAF2123136.1"/>
    </source>
</evidence>
<evidence type="ECO:0000256" key="1">
    <source>
        <dbReference type="ARBA" id="ARBA00004141"/>
    </source>
</evidence>
<dbReference type="Proteomes" id="UP000799770">
    <property type="component" value="Unassembled WGS sequence"/>
</dbReference>
<gene>
    <name evidence="9" type="ORF">BDV96DRAFT_481277</name>
</gene>
<dbReference type="AlphaFoldDB" id="A0A6A5ZV18"/>
<evidence type="ECO:0000313" key="10">
    <source>
        <dbReference type="Proteomes" id="UP000799770"/>
    </source>
</evidence>
<feature type="transmembrane region" description="Helical" evidence="7">
    <location>
        <begin position="207"/>
        <end position="227"/>
    </location>
</feature>
<proteinExistence type="inferred from homology"/>
<dbReference type="OrthoDB" id="3923077at2759"/>
<feature type="transmembrane region" description="Helical" evidence="7">
    <location>
        <begin position="173"/>
        <end position="195"/>
    </location>
</feature>
<feature type="region of interest" description="Disordered" evidence="6">
    <location>
        <begin position="338"/>
        <end position="374"/>
    </location>
</feature>
<dbReference type="GO" id="GO:0016020">
    <property type="term" value="C:membrane"/>
    <property type="evidence" value="ECO:0007669"/>
    <property type="project" value="UniProtKB-SubCell"/>
</dbReference>
<evidence type="ECO:0000256" key="4">
    <source>
        <dbReference type="ARBA" id="ARBA00023136"/>
    </source>
</evidence>
<keyword evidence="3 7" id="KW-1133">Transmembrane helix</keyword>
<comment type="similarity">
    <text evidence="5">Belongs to the SAT4 family.</text>
</comment>
<dbReference type="PANTHER" id="PTHR33048:SF96">
    <property type="entry name" value="INTEGRAL MEMBRANE PROTEIN"/>
    <property type="match status" value="1"/>
</dbReference>
<feature type="transmembrane region" description="Helical" evidence="7">
    <location>
        <begin position="122"/>
        <end position="153"/>
    </location>
</feature>
<keyword evidence="2 7" id="KW-0812">Transmembrane</keyword>
<feature type="transmembrane region" description="Helical" evidence="7">
    <location>
        <begin position="88"/>
        <end position="110"/>
    </location>
</feature>
<feature type="transmembrane region" description="Helical" evidence="7">
    <location>
        <begin position="12"/>
        <end position="33"/>
    </location>
</feature>
<evidence type="ECO:0000259" key="8">
    <source>
        <dbReference type="Pfam" id="PF20684"/>
    </source>
</evidence>
<dbReference type="Pfam" id="PF20684">
    <property type="entry name" value="Fung_rhodopsin"/>
    <property type="match status" value="1"/>
</dbReference>
<sequence length="391" mass="43986">MTPPIPNRGSQLLGIDATFAVLAPIAVLLRCYVRLFMVKAFGVDDWLMTFSTSSFICYCSFSMVGVHYGTGHHKWDMKRENWQLAMRAWWFCFLFYAVTMISSKLSIGFFMLRITVKKVHIWVIYAAMGISVLAGVTFFFVCLFQCHPVSYFWMEDESGGKCMDIKVIIGLAYLYSVFSVISDFTFAILPGFLIWDLQLRRTTKVVLIPLLAMGCIASSAVVVRFAYLHKFTDPDFLWATLDIAIWSTIEQGLAITAGSLATLRPLMQIVTHKLGLSTTRSRNRPSAYGLSGSQPLSRRKGSKATLDAWKLTHLSPSAKAEAQRGDVEKALPDVPRPSRCSNGFFKPKSMSASQVRGDNESEEELSPRMPRRGLDEEIMVTKSFYVADERC</sequence>
<evidence type="ECO:0000256" key="3">
    <source>
        <dbReference type="ARBA" id="ARBA00022989"/>
    </source>
</evidence>